<dbReference type="Proteomes" id="UP000529783">
    <property type="component" value="Unassembled WGS sequence"/>
</dbReference>
<organism evidence="7 8">
    <name type="scientific">Actinomadura luteofluorescens</name>
    <dbReference type="NCBI Taxonomy" id="46163"/>
    <lineage>
        <taxon>Bacteria</taxon>
        <taxon>Bacillati</taxon>
        <taxon>Actinomycetota</taxon>
        <taxon>Actinomycetes</taxon>
        <taxon>Streptosporangiales</taxon>
        <taxon>Thermomonosporaceae</taxon>
        <taxon>Actinomadura</taxon>
    </lineage>
</organism>
<dbReference type="InterPro" id="IPR004307">
    <property type="entry name" value="TspO_MBR"/>
</dbReference>
<dbReference type="EMBL" id="JACCBA010000001">
    <property type="protein sequence ID" value="NYD48727.1"/>
    <property type="molecule type" value="Genomic_DNA"/>
</dbReference>
<dbReference type="PANTHER" id="PTHR10057">
    <property type="entry name" value="PERIPHERAL-TYPE BENZODIAZEPINE RECEPTOR"/>
    <property type="match status" value="1"/>
</dbReference>
<evidence type="ECO:0000256" key="1">
    <source>
        <dbReference type="ARBA" id="ARBA00004141"/>
    </source>
</evidence>
<keyword evidence="3 6" id="KW-0812">Transmembrane</keyword>
<evidence type="ECO:0000313" key="8">
    <source>
        <dbReference type="Proteomes" id="UP000529783"/>
    </source>
</evidence>
<protein>
    <submittedName>
        <fullName evidence="7">Tryptophan-rich sensory protein</fullName>
    </submittedName>
</protein>
<name>A0A7Y9JGX7_9ACTN</name>
<proteinExistence type="inferred from homology"/>
<evidence type="ECO:0000313" key="7">
    <source>
        <dbReference type="EMBL" id="NYD48727.1"/>
    </source>
</evidence>
<sequence>MSATSERHHVRTSTRWAVYGATAAAVTATAAAGAKAVDPGSRWYRALDKPPWQPPSWAFGVVWTPLYASVAWAGGRALLRSRGRRRRALAASLGVNLVLNAGWNHLFFGRRSTGAGVAGTLLLDASNAELIRRTARADRAAAAALLPYAAWCAFATALNGDIAYRNRSRPRLRRLR</sequence>
<dbReference type="Gene3D" id="1.20.1260.100">
    <property type="entry name" value="TspO/MBR protein"/>
    <property type="match status" value="1"/>
</dbReference>
<feature type="transmembrane region" description="Helical" evidence="6">
    <location>
        <begin position="16"/>
        <end position="37"/>
    </location>
</feature>
<keyword evidence="8" id="KW-1185">Reference proteome</keyword>
<dbReference type="PANTHER" id="PTHR10057:SF0">
    <property type="entry name" value="TRANSLOCATOR PROTEIN"/>
    <property type="match status" value="1"/>
</dbReference>
<dbReference type="PIRSF" id="PIRSF005859">
    <property type="entry name" value="PBR"/>
    <property type="match status" value="1"/>
</dbReference>
<dbReference type="InterPro" id="IPR038330">
    <property type="entry name" value="TspO/MBR-related_sf"/>
</dbReference>
<dbReference type="RefSeq" id="WP_179845590.1">
    <property type="nucleotide sequence ID" value="NZ_JACCBA010000001.1"/>
</dbReference>
<comment type="subcellular location">
    <subcellularLocation>
        <location evidence="1">Membrane</location>
        <topology evidence="1">Multi-pass membrane protein</topology>
    </subcellularLocation>
</comment>
<dbReference type="AlphaFoldDB" id="A0A7Y9JGX7"/>
<evidence type="ECO:0000256" key="5">
    <source>
        <dbReference type="ARBA" id="ARBA00023136"/>
    </source>
</evidence>
<feature type="transmembrane region" description="Helical" evidence="6">
    <location>
        <begin position="140"/>
        <end position="164"/>
    </location>
</feature>
<evidence type="ECO:0000256" key="3">
    <source>
        <dbReference type="ARBA" id="ARBA00022692"/>
    </source>
</evidence>
<feature type="transmembrane region" description="Helical" evidence="6">
    <location>
        <begin position="57"/>
        <end position="79"/>
    </location>
</feature>
<keyword evidence="5 6" id="KW-0472">Membrane</keyword>
<evidence type="ECO:0000256" key="2">
    <source>
        <dbReference type="ARBA" id="ARBA00007524"/>
    </source>
</evidence>
<accession>A0A7Y9JGX7</accession>
<evidence type="ECO:0000256" key="4">
    <source>
        <dbReference type="ARBA" id="ARBA00022989"/>
    </source>
</evidence>
<keyword evidence="4 6" id="KW-1133">Transmembrane helix</keyword>
<dbReference type="GO" id="GO:0016020">
    <property type="term" value="C:membrane"/>
    <property type="evidence" value="ECO:0007669"/>
    <property type="project" value="UniProtKB-SubCell"/>
</dbReference>
<evidence type="ECO:0000256" key="6">
    <source>
        <dbReference type="SAM" id="Phobius"/>
    </source>
</evidence>
<dbReference type="Pfam" id="PF03073">
    <property type="entry name" value="TspO_MBR"/>
    <property type="match status" value="1"/>
</dbReference>
<dbReference type="GO" id="GO:0033013">
    <property type="term" value="P:tetrapyrrole metabolic process"/>
    <property type="evidence" value="ECO:0007669"/>
    <property type="project" value="UniProtKB-ARBA"/>
</dbReference>
<gene>
    <name evidence="7" type="ORF">BJY14_004710</name>
</gene>
<comment type="caution">
    <text evidence="7">The sequence shown here is derived from an EMBL/GenBank/DDBJ whole genome shotgun (WGS) entry which is preliminary data.</text>
</comment>
<reference evidence="7 8" key="1">
    <citation type="submission" date="2020-07" db="EMBL/GenBank/DDBJ databases">
        <title>Sequencing the genomes of 1000 actinobacteria strains.</title>
        <authorList>
            <person name="Klenk H.-P."/>
        </authorList>
    </citation>
    <scope>NUCLEOTIDE SEQUENCE [LARGE SCALE GENOMIC DNA]</scope>
    <source>
        <strain evidence="7 8">DSM 40398</strain>
    </source>
</reference>
<dbReference type="FunFam" id="1.20.1260.100:FF:000001">
    <property type="entry name" value="translocator protein 2"/>
    <property type="match status" value="1"/>
</dbReference>
<dbReference type="CDD" id="cd15904">
    <property type="entry name" value="TSPO_MBR"/>
    <property type="match status" value="1"/>
</dbReference>
<comment type="similarity">
    <text evidence="2">Belongs to the TspO/BZRP family.</text>
</comment>